<evidence type="ECO:0000313" key="2">
    <source>
        <dbReference type="Proteomes" id="UP000824120"/>
    </source>
</evidence>
<evidence type="ECO:0000313" key="1">
    <source>
        <dbReference type="EMBL" id="KAG5568512.1"/>
    </source>
</evidence>
<name>A0A9J5VZB8_SOLCO</name>
<dbReference type="Proteomes" id="UP000824120">
    <property type="component" value="Unassembled WGS sequence"/>
</dbReference>
<reference evidence="1" key="1">
    <citation type="submission" date="2020-09" db="EMBL/GenBank/DDBJ databases">
        <title>De no assembly of potato wild relative species, Solanum commersonii.</title>
        <authorList>
            <person name="Cho K."/>
        </authorList>
    </citation>
    <scope>NUCLEOTIDE SEQUENCE</scope>
    <source>
        <strain evidence="1">LZ3.2</strain>
        <tissue evidence="1">Leaf</tissue>
    </source>
</reference>
<accession>A0A9J5VZB8</accession>
<dbReference type="EMBL" id="JACXVP010000101">
    <property type="protein sequence ID" value="KAG5568512.1"/>
    <property type="molecule type" value="Genomic_DNA"/>
</dbReference>
<keyword evidence="2" id="KW-1185">Reference proteome</keyword>
<sequence length="116" mass="12919">MGKGILGREALWGRRESAVYFWKKKKAIWDLIGVVRSFDRTVGKVTYNVETLDWRGCCNVKACIRLCKACNVKPPACRAVVILVEFGAVRRWSPIGGVVDEVRLQAPVGGVILKES</sequence>
<protein>
    <submittedName>
        <fullName evidence="1">Uncharacterized protein</fullName>
    </submittedName>
</protein>
<organism evidence="1 2">
    <name type="scientific">Solanum commersonii</name>
    <name type="common">Commerson's wild potato</name>
    <name type="synonym">Commerson's nightshade</name>
    <dbReference type="NCBI Taxonomy" id="4109"/>
    <lineage>
        <taxon>Eukaryota</taxon>
        <taxon>Viridiplantae</taxon>
        <taxon>Streptophyta</taxon>
        <taxon>Embryophyta</taxon>
        <taxon>Tracheophyta</taxon>
        <taxon>Spermatophyta</taxon>
        <taxon>Magnoliopsida</taxon>
        <taxon>eudicotyledons</taxon>
        <taxon>Gunneridae</taxon>
        <taxon>Pentapetalae</taxon>
        <taxon>asterids</taxon>
        <taxon>lamiids</taxon>
        <taxon>Solanales</taxon>
        <taxon>Solanaceae</taxon>
        <taxon>Solanoideae</taxon>
        <taxon>Solaneae</taxon>
        <taxon>Solanum</taxon>
    </lineage>
</organism>
<dbReference type="AlphaFoldDB" id="A0A9J5VZB8"/>
<comment type="caution">
    <text evidence="1">The sequence shown here is derived from an EMBL/GenBank/DDBJ whole genome shotgun (WGS) entry which is preliminary data.</text>
</comment>
<proteinExistence type="predicted"/>
<gene>
    <name evidence="1" type="ORF">H5410_064470</name>
</gene>